<dbReference type="InterPro" id="IPR002838">
    <property type="entry name" value="AIM24"/>
</dbReference>
<dbReference type="SUPFAM" id="SSF51219">
    <property type="entry name" value="TRAP-like"/>
    <property type="match status" value="1"/>
</dbReference>
<dbReference type="EMBL" id="BMAT01013213">
    <property type="protein sequence ID" value="GFS07584.1"/>
    <property type="molecule type" value="Genomic_DNA"/>
</dbReference>
<organism evidence="1 2">
    <name type="scientific">Elysia marginata</name>
    <dbReference type="NCBI Taxonomy" id="1093978"/>
    <lineage>
        <taxon>Eukaryota</taxon>
        <taxon>Metazoa</taxon>
        <taxon>Spiralia</taxon>
        <taxon>Lophotrochozoa</taxon>
        <taxon>Mollusca</taxon>
        <taxon>Gastropoda</taxon>
        <taxon>Heterobranchia</taxon>
        <taxon>Euthyneura</taxon>
        <taxon>Panpulmonata</taxon>
        <taxon>Sacoglossa</taxon>
        <taxon>Placobranchoidea</taxon>
        <taxon>Plakobranchidae</taxon>
        <taxon>Elysia</taxon>
    </lineage>
</organism>
<protein>
    <submittedName>
        <fullName evidence="1">Uncharacterized protein</fullName>
    </submittedName>
</protein>
<dbReference type="Gene3D" id="3.60.160.10">
    <property type="entry name" value="Mitochondrial biogenesis AIM24"/>
    <property type="match status" value="1"/>
</dbReference>
<dbReference type="Pfam" id="PF01987">
    <property type="entry name" value="AIM24"/>
    <property type="match status" value="1"/>
</dbReference>
<dbReference type="AlphaFoldDB" id="A0AAV4IDL1"/>
<evidence type="ECO:0000313" key="2">
    <source>
        <dbReference type="Proteomes" id="UP000762676"/>
    </source>
</evidence>
<proteinExistence type="predicted"/>
<evidence type="ECO:0000313" key="1">
    <source>
        <dbReference type="EMBL" id="GFS07584.1"/>
    </source>
</evidence>
<accession>A0AAV4IDL1</accession>
<comment type="caution">
    <text evidence="1">The sequence shown here is derived from an EMBL/GenBank/DDBJ whole genome shotgun (WGS) entry which is preliminary data.</text>
</comment>
<keyword evidence="2" id="KW-1185">Reference proteome</keyword>
<name>A0AAV4IDL1_9GAST</name>
<dbReference type="InterPro" id="IPR016031">
    <property type="entry name" value="Trp_RNA-bd_attenuator-like_dom"/>
</dbReference>
<reference evidence="1 2" key="1">
    <citation type="journal article" date="2021" name="Elife">
        <title>Chloroplast acquisition without the gene transfer in kleptoplastic sea slugs, Plakobranchus ocellatus.</title>
        <authorList>
            <person name="Maeda T."/>
            <person name="Takahashi S."/>
            <person name="Yoshida T."/>
            <person name="Shimamura S."/>
            <person name="Takaki Y."/>
            <person name="Nagai Y."/>
            <person name="Toyoda A."/>
            <person name="Suzuki Y."/>
            <person name="Arimoto A."/>
            <person name="Ishii H."/>
            <person name="Satoh N."/>
            <person name="Nishiyama T."/>
            <person name="Hasebe M."/>
            <person name="Maruyama T."/>
            <person name="Minagawa J."/>
            <person name="Obokata J."/>
            <person name="Shigenobu S."/>
        </authorList>
    </citation>
    <scope>NUCLEOTIDE SEQUENCE [LARGE SCALE GENOMIC DNA]</scope>
</reference>
<sequence>MHTEIKGASAFAHLAVVLAPGERVIAESGAMSSMDAGLALKAREKGLSVVFLGREKFGYRPGKQAPWLPGQNRSGG</sequence>
<gene>
    <name evidence="1" type="ORF">ElyMa_006572600</name>
</gene>
<dbReference type="InterPro" id="IPR036983">
    <property type="entry name" value="AIM24_sf"/>
</dbReference>
<dbReference type="Proteomes" id="UP000762676">
    <property type="component" value="Unassembled WGS sequence"/>
</dbReference>